<protein>
    <submittedName>
        <fullName evidence="1">Uncharacterized protein</fullName>
    </submittedName>
</protein>
<dbReference type="Proteomes" id="UP000538955">
    <property type="component" value="Unassembled WGS sequence"/>
</dbReference>
<gene>
    <name evidence="1" type="ORF">HHM24_04505</name>
</gene>
<name>A0ABX1SSG6_STACP</name>
<accession>A0ABX1SSG6</accession>
<proteinExistence type="predicted"/>
<evidence type="ECO:0000313" key="1">
    <source>
        <dbReference type="EMBL" id="NMK54014.1"/>
    </source>
</evidence>
<reference evidence="1 2" key="1">
    <citation type="submission" date="2020-04" db="EMBL/GenBank/DDBJ databases">
        <title>The Epidemiology and Molecular Characteristics of Linezolid-Resistant Staphylococcus capitis in Huashan Hospital, Shanghai.</title>
        <authorList>
            <person name="Ding L."/>
            <person name="Li P."/>
            <person name="Yang Y."/>
            <person name="Lin D."/>
            <person name="Xu X."/>
        </authorList>
    </citation>
    <scope>NUCLEOTIDE SEQUENCE [LARGE SCALE GENOMIC DNA]</scope>
    <source>
        <strain evidence="1 2">17-84</strain>
    </source>
</reference>
<evidence type="ECO:0000313" key="2">
    <source>
        <dbReference type="Proteomes" id="UP000538955"/>
    </source>
</evidence>
<dbReference type="EMBL" id="JABBMI010000055">
    <property type="protein sequence ID" value="NMK54014.1"/>
    <property type="molecule type" value="Genomic_DNA"/>
</dbReference>
<comment type="caution">
    <text evidence="1">The sequence shown here is derived from an EMBL/GenBank/DDBJ whole genome shotgun (WGS) entry which is preliminary data.</text>
</comment>
<organism evidence="1 2">
    <name type="scientific">Staphylococcus capitis</name>
    <dbReference type="NCBI Taxonomy" id="29388"/>
    <lineage>
        <taxon>Bacteria</taxon>
        <taxon>Bacillati</taxon>
        <taxon>Bacillota</taxon>
        <taxon>Bacilli</taxon>
        <taxon>Bacillales</taxon>
        <taxon>Staphylococcaceae</taxon>
        <taxon>Staphylococcus</taxon>
    </lineage>
</organism>
<dbReference type="RefSeq" id="WP_168992976.1">
    <property type="nucleotide sequence ID" value="NZ_JABBMI010000055.1"/>
</dbReference>
<keyword evidence="2" id="KW-1185">Reference proteome</keyword>
<sequence length="122" mass="14490">MELSSVIKRYESYIRRNKDTIIELNLEVNFYEMGELLKEIESKDVYRYRLMAKSILEDYNQMLSRYKSMLPDIKPIEKPVNDIVTNVIVSKLLDDIEDRVEMLNDLNINANTKDKIKQIVDI</sequence>